<evidence type="ECO:0000256" key="1">
    <source>
        <dbReference type="SAM" id="MobiDB-lite"/>
    </source>
</evidence>
<proteinExistence type="predicted"/>
<sequence>MHEALSNSYVVDRALVAHYTFPSGQAGLPGCLSFWAEEMPSPAGRAAISSTSGISGQVSQRPCPSLF</sequence>
<protein>
    <submittedName>
        <fullName evidence="2">Uncharacterized protein</fullName>
    </submittedName>
</protein>
<feature type="compositionally biased region" description="Polar residues" evidence="1">
    <location>
        <begin position="48"/>
        <end position="67"/>
    </location>
</feature>
<keyword evidence="3" id="KW-1185">Reference proteome</keyword>
<name>A0A0U5BQN9_XANCI</name>
<accession>A0A0U5BQN9</accession>
<feature type="region of interest" description="Disordered" evidence="1">
    <location>
        <begin position="46"/>
        <end position="67"/>
    </location>
</feature>
<dbReference type="AlphaFoldDB" id="A0A0U5BQN9"/>
<dbReference type="Proteomes" id="UP000052230">
    <property type="component" value="Unassembled WGS sequence"/>
</dbReference>
<evidence type="ECO:0000313" key="2">
    <source>
        <dbReference type="EMBL" id="CEG14944.1"/>
    </source>
</evidence>
<organism evidence="2 3">
    <name type="scientific">Xanthomonas citri pv. citri</name>
    <dbReference type="NCBI Taxonomy" id="611301"/>
    <lineage>
        <taxon>Bacteria</taxon>
        <taxon>Pseudomonadati</taxon>
        <taxon>Pseudomonadota</taxon>
        <taxon>Gammaproteobacteria</taxon>
        <taxon>Lysobacterales</taxon>
        <taxon>Lysobacteraceae</taxon>
        <taxon>Xanthomonas</taxon>
    </lineage>
</organism>
<evidence type="ECO:0000313" key="3">
    <source>
        <dbReference type="Proteomes" id="UP000052230"/>
    </source>
</evidence>
<reference evidence="2 3" key="1">
    <citation type="submission" date="2014-09" db="EMBL/GenBank/DDBJ databases">
        <authorList>
            <person name="Regsiter A."/>
        </authorList>
    </citation>
    <scope>NUCLEOTIDE SEQUENCE [LARGE SCALE GENOMIC DNA]</scope>
</reference>
<dbReference type="EMBL" id="CCXZ01000068">
    <property type="protein sequence ID" value="CEG14944.1"/>
    <property type="molecule type" value="Genomic_DNA"/>
</dbReference>
<comment type="caution">
    <text evidence="2">The sequence shown here is derived from an EMBL/GenBank/DDBJ whole genome shotgun (WGS) entry which is preliminary data.</text>
</comment>
<gene>
    <name evidence="2" type="ORF">XAC3562_160001</name>
</gene>